<dbReference type="GO" id="GO:0006508">
    <property type="term" value="P:proteolysis"/>
    <property type="evidence" value="ECO:0007669"/>
    <property type="project" value="UniProtKB-KW"/>
</dbReference>
<comment type="cofactor">
    <cofactor evidence="1">
        <name>Zn(2+)</name>
        <dbReference type="ChEBI" id="CHEBI:29105"/>
    </cofactor>
</comment>
<evidence type="ECO:0000256" key="9">
    <source>
        <dbReference type="ARBA" id="ARBA00022801"/>
    </source>
</evidence>
<dbReference type="GO" id="GO:0004181">
    <property type="term" value="F:metallocarboxypeptidase activity"/>
    <property type="evidence" value="ECO:0007669"/>
    <property type="project" value="InterPro"/>
</dbReference>
<dbReference type="InterPro" id="IPR000834">
    <property type="entry name" value="Peptidase_M14"/>
</dbReference>
<keyword evidence="8 15" id="KW-0732">Signal</keyword>
<dbReference type="SMART" id="SM00631">
    <property type="entry name" value="Zn_pept"/>
    <property type="match status" value="1"/>
</dbReference>
<dbReference type="Gene3D" id="2.60.120.260">
    <property type="entry name" value="Galactose-binding domain-like"/>
    <property type="match status" value="1"/>
</dbReference>
<keyword evidence="12" id="KW-1015">Disulfide bond</keyword>
<dbReference type="Pfam" id="PF13620">
    <property type="entry name" value="CarboxypepD_reg"/>
    <property type="match status" value="1"/>
</dbReference>
<organism evidence="18 19">
    <name type="scientific">Triplophysa tibetana</name>
    <dbReference type="NCBI Taxonomy" id="1572043"/>
    <lineage>
        <taxon>Eukaryota</taxon>
        <taxon>Metazoa</taxon>
        <taxon>Chordata</taxon>
        <taxon>Craniata</taxon>
        <taxon>Vertebrata</taxon>
        <taxon>Euteleostomi</taxon>
        <taxon>Actinopterygii</taxon>
        <taxon>Neopterygii</taxon>
        <taxon>Teleostei</taxon>
        <taxon>Ostariophysi</taxon>
        <taxon>Cypriniformes</taxon>
        <taxon>Nemacheilidae</taxon>
        <taxon>Triplophysa</taxon>
    </lineage>
</organism>
<evidence type="ECO:0000256" key="1">
    <source>
        <dbReference type="ARBA" id="ARBA00001947"/>
    </source>
</evidence>
<keyword evidence="6" id="KW-0645">Protease</keyword>
<keyword evidence="9" id="KW-0378">Hydrolase</keyword>
<evidence type="ECO:0000313" key="18">
    <source>
        <dbReference type="EMBL" id="KAA0709638.1"/>
    </source>
</evidence>
<evidence type="ECO:0000256" key="14">
    <source>
        <dbReference type="PROSITE-ProRule" id="PRU01379"/>
    </source>
</evidence>
<dbReference type="PROSITE" id="PS01285">
    <property type="entry name" value="FA58C_1"/>
    <property type="match status" value="1"/>
</dbReference>
<dbReference type="Pfam" id="PF00246">
    <property type="entry name" value="Peptidase_M14"/>
    <property type="match status" value="1"/>
</dbReference>
<dbReference type="OrthoDB" id="10249045at2759"/>
<evidence type="ECO:0000256" key="5">
    <source>
        <dbReference type="ARBA" id="ARBA00022645"/>
    </source>
</evidence>
<dbReference type="SUPFAM" id="SSF53187">
    <property type="entry name" value="Zn-dependent exopeptidases"/>
    <property type="match status" value="1"/>
</dbReference>
<keyword evidence="11" id="KW-0482">Metalloprotease</keyword>
<dbReference type="PROSITE" id="PS52035">
    <property type="entry name" value="PEPTIDASE_M14"/>
    <property type="match status" value="1"/>
</dbReference>
<dbReference type="InterPro" id="IPR000421">
    <property type="entry name" value="FA58C"/>
</dbReference>
<accession>A0A5A9NJN8</accession>
<dbReference type="CDD" id="cd11308">
    <property type="entry name" value="Peptidase_M14NE-CP-C_like"/>
    <property type="match status" value="1"/>
</dbReference>
<comment type="caution">
    <text evidence="18">The sequence shown here is derived from an EMBL/GenBank/DDBJ whole genome shotgun (WGS) entry which is preliminary data.</text>
</comment>
<evidence type="ECO:0000256" key="3">
    <source>
        <dbReference type="ARBA" id="ARBA00005988"/>
    </source>
</evidence>
<reference evidence="18 19" key="1">
    <citation type="journal article" date="2019" name="Mol. Ecol. Resour.">
        <title>Chromosome-level genome assembly of Triplophysa tibetana, a fish adapted to the harsh high-altitude environment of the Tibetan Plateau.</title>
        <authorList>
            <person name="Yang X."/>
            <person name="Liu H."/>
            <person name="Ma Z."/>
            <person name="Zou Y."/>
            <person name="Zou M."/>
            <person name="Mao Y."/>
            <person name="Li X."/>
            <person name="Wang H."/>
            <person name="Chen T."/>
            <person name="Wang W."/>
            <person name="Yang R."/>
        </authorList>
    </citation>
    <scope>NUCLEOTIDE SEQUENCE [LARGE SCALE GENOMIC DNA]</scope>
    <source>
        <strain evidence="18">TTIB1903HZAU</strain>
        <tissue evidence="18">Muscle</tissue>
    </source>
</reference>
<dbReference type="SMART" id="SM00231">
    <property type="entry name" value="FA58C"/>
    <property type="match status" value="1"/>
</dbReference>
<evidence type="ECO:0000256" key="7">
    <source>
        <dbReference type="ARBA" id="ARBA00022723"/>
    </source>
</evidence>
<dbReference type="InterPro" id="IPR057247">
    <property type="entry name" value="CARBOXYPEPT_ZN_2"/>
</dbReference>
<dbReference type="FunFam" id="2.60.120.260:FF:000035">
    <property type="entry name" value="probable carboxypeptidase X1 isoform X2"/>
    <property type="match status" value="1"/>
</dbReference>
<evidence type="ECO:0000256" key="15">
    <source>
        <dbReference type="SAM" id="SignalP"/>
    </source>
</evidence>
<sequence length="806" mass="92368">MTPTVIFVSFLTVLIGGVASLPFLKTSTTTVSYNVTYTQTSLATRSVRAGLKRRTTNTSAKISPTKVSKFSETVEAPRETTRALKPVTFKPTEGRTKAPKPTTKPSKPTKVITETLKTTTVKPTAKSTPKTTPLSFQTEDLNENIDKSVERRVWNPKNSEEPPVFECPPLGLESLKVKDSQLLSSSYKRRGLGPHRARLNIQSGIEDGDIYDGAWCAQHKDKNQWLQVDAMKLTRFTAVMLQGRSSIWSLDFVETFKVQVSNDTIKWKPCMNETKEAVFEGNQDSETPVLAVLPQPAMARYIRINPQTWFKNGSICLRAEIMGCEMPDPNNIYPWQAEEGTKDKLDFKHHNYKEMRKLMKSVIEMCPDITRIYSIGKSYMGLKLYVMEISDNPGKHELGEPEFRYVAGMHGNEVLGRELLLNLMEYICQEYKRGNQRIVHLVKETRIHLLPSMNPDGYEMAYKKGSELAGWAFGRNSYEGIDMNHNFADLNTVMWDAIELETNISKLINHYFPIPEYYTSEEAMVAPETRAVISWMQNIPFVLSANLHGGELVVTYPFDMTRDWAPKEHTPTADESFFRWLATVYASTNHVMSNPDRRPCHNEDFIRHNNIINGANWHTVPGSMNDFSYLHTNCFEVTVELSCDKFPHASELPIEWENNRESLLIYMEQIHRGIKGVVRDKDTEAGIADAIIKVDDIDHHIRSAFEGDYWRLLNPGEYHITVTAEGYIPASRNCRVEYEHYPTICDFKLTKTLKQRLREILVKGGKIPKDLQLRLRQLRIRKLRASTKLINRRRASQQRKARGTRR</sequence>
<dbReference type="InterPro" id="IPR008969">
    <property type="entry name" value="CarboxyPept-like_regulatory"/>
</dbReference>
<evidence type="ECO:0000313" key="19">
    <source>
        <dbReference type="Proteomes" id="UP000324632"/>
    </source>
</evidence>
<dbReference type="PROSITE" id="PS00133">
    <property type="entry name" value="CARBOXYPEPT_ZN_2"/>
    <property type="match status" value="1"/>
</dbReference>
<comment type="subcellular location">
    <subcellularLocation>
        <location evidence="2">Secreted</location>
    </subcellularLocation>
</comment>
<dbReference type="Gene3D" id="3.40.630.10">
    <property type="entry name" value="Zn peptidases"/>
    <property type="match status" value="1"/>
</dbReference>
<evidence type="ECO:0000256" key="12">
    <source>
        <dbReference type="ARBA" id="ARBA00023157"/>
    </source>
</evidence>
<dbReference type="Pfam" id="PF00754">
    <property type="entry name" value="F5_F8_type_C"/>
    <property type="match status" value="1"/>
</dbReference>
<keyword evidence="7" id="KW-0479">Metal-binding</keyword>
<dbReference type="Proteomes" id="UP000324632">
    <property type="component" value="Chromosome 17"/>
</dbReference>
<comment type="similarity">
    <text evidence="3 14">Belongs to the peptidase M14 family.</text>
</comment>
<dbReference type="GO" id="GO:0005615">
    <property type="term" value="C:extracellular space"/>
    <property type="evidence" value="ECO:0007669"/>
    <property type="project" value="TreeGrafter"/>
</dbReference>
<dbReference type="PROSITE" id="PS01286">
    <property type="entry name" value="FA58C_2"/>
    <property type="match status" value="1"/>
</dbReference>
<dbReference type="InterPro" id="IPR008979">
    <property type="entry name" value="Galactose-bd-like_sf"/>
</dbReference>
<evidence type="ECO:0000259" key="17">
    <source>
        <dbReference type="PROSITE" id="PS52035"/>
    </source>
</evidence>
<keyword evidence="19" id="KW-1185">Reference proteome</keyword>
<feature type="signal peptide" evidence="15">
    <location>
        <begin position="1"/>
        <end position="20"/>
    </location>
</feature>
<dbReference type="GO" id="GO:0008270">
    <property type="term" value="F:zinc ion binding"/>
    <property type="evidence" value="ECO:0007669"/>
    <property type="project" value="InterPro"/>
</dbReference>
<feature type="domain" description="Peptidase M14" evidence="17">
    <location>
        <begin position="348"/>
        <end position="670"/>
    </location>
</feature>
<dbReference type="InterPro" id="IPR050753">
    <property type="entry name" value="Peptidase_M14_domain"/>
</dbReference>
<evidence type="ECO:0000256" key="4">
    <source>
        <dbReference type="ARBA" id="ARBA00022525"/>
    </source>
</evidence>
<proteinExistence type="inferred from homology"/>
<feature type="chain" id="PRO_5022888722" evidence="15">
    <location>
        <begin position="21"/>
        <end position="806"/>
    </location>
</feature>
<dbReference type="PRINTS" id="PR00765">
    <property type="entry name" value="CRBOXYPTASEA"/>
</dbReference>
<gene>
    <name evidence="18" type="ORF">E1301_Tti003937</name>
</gene>
<evidence type="ECO:0000256" key="11">
    <source>
        <dbReference type="ARBA" id="ARBA00023049"/>
    </source>
</evidence>
<protein>
    <submittedName>
        <fullName evidence="18">Putative carboxypeptidase X1</fullName>
    </submittedName>
</protein>
<keyword evidence="5 18" id="KW-0121">Carboxypeptidase</keyword>
<dbReference type="EMBL" id="SOYY01000017">
    <property type="protein sequence ID" value="KAA0709638.1"/>
    <property type="molecule type" value="Genomic_DNA"/>
</dbReference>
<dbReference type="FunFam" id="2.60.40.1120:FF:000009">
    <property type="entry name" value="adipocyte enhancer-binding protein 1"/>
    <property type="match status" value="1"/>
</dbReference>
<evidence type="ECO:0000256" key="6">
    <source>
        <dbReference type="ARBA" id="ARBA00022670"/>
    </source>
</evidence>
<dbReference type="PROSITE" id="PS50022">
    <property type="entry name" value="FA58C_3"/>
    <property type="match status" value="1"/>
</dbReference>
<dbReference type="InterPro" id="IPR057246">
    <property type="entry name" value="CARBOXYPEPT_ZN_1"/>
</dbReference>
<evidence type="ECO:0000259" key="16">
    <source>
        <dbReference type="PROSITE" id="PS50022"/>
    </source>
</evidence>
<feature type="active site" description="Proton donor/acceptor" evidence="14">
    <location>
        <position position="640"/>
    </location>
</feature>
<dbReference type="AlphaFoldDB" id="A0A5A9NJN8"/>
<dbReference type="CDD" id="cd00057">
    <property type="entry name" value="FA58C"/>
    <property type="match status" value="1"/>
</dbReference>
<dbReference type="Gene3D" id="2.60.40.1120">
    <property type="entry name" value="Carboxypeptidase-like, regulatory domain"/>
    <property type="match status" value="1"/>
</dbReference>
<dbReference type="SUPFAM" id="SSF49464">
    <property type="entry name" value="Carboxypeptidase regulatory domain-like"/>
    <property type="match status" value="1"/>
</dbReference>
<dbReference type="PANTHER" id="PTHR11532">
    <property type="entry name" value="PROTEASE M14 CARBOXYPEPTIDASE"/>
    <property type="match status" value="1"/>
</dbReference>
<evidence type="ECO:0000256" key="8">
    <source>
        <dbReference type="ARBA" id="ARBA00022729"/>
    </source>
</evidence>
<dbReference type="PROSITE" id="PS00132">
    <property type="entry name" value="CARBOXYPEPT_ZN_1"/>
    <property type="match status" value="1"/>
</dbReference>
<feature type="domain" description="F5/8 type C" evidence="16">
    <location>
        <begin position="165"/>
        <end position="324"/>
    </location>
</feature>
<evidence type="ECO:0000256" key="10">
    <source>
        <dbReference type="ARBA" id="ARBA00022833"/>
    </source>
</evidence>
<dbReference type="PANTHER" id="PTHR11532:SF43">
    <property type="entry name" value="CARBOXYPEPTIDASE X1-RELATED"/>
    <property type="match status" value="1"/>
</dbReference>
<evidence type="ECO:0000256" key="13">
    <source>
        <dbReference type="ARBA" id="ARBA00023180"/>
    </source>
</evidence>
<dbReference type="CDD" id="cd03869">
    <property type="entry name" value="M14_CPX_like"/>
    <property type="match status" value="1"/>
</dbReference>
<dbReference type="SUPFAM" id="SSF49785">
    <property type="entry name" value="Galactose-binding domain-like"/>
    <property type="match status" value="1"/>
</dbReference>
<keyword evidence="10" id="KW-0862">Zinc</keyword>
<keyword evidence="4" id="KW-0964">Secreted</keyword>
<evidence type="ECO:0000256" key="2">
    <source>
        <dbReference type="ARBA" id="ARBA00004613"/>
    </source>
</evidence>
<dbReference type="FunFam" id="3.40.630.10:FF:000007">
    <property type="entry name" value="Carboxypeptidase X (M14 family), member 1"/>
    <property type="match status" value="1"/>
</dbReference>
<keyword evidence="13" id="KW-0325">Glycoprotein</keyword>
<name>A0A5A9NJN8_9TELE</name>